<reference evidence="2" key="1">
    <citation type="submission" date="2023-03" db="EMBL/GenBank/DDBJ databases">
        <title>Massive genome expansion in bonnet fungi (Mycena s.s.) driven by repeated elements and novel gene families across ecological guilds.</title>
        <authorList>
            <consortium name="Lawrence Berkeley National Laboratory"/>
            <person name="Harder C.B."/>
            <person name="Miyauchi S."/>
            <person name="Viragh M."/>
            <person name="Kuo A."/>
            <person name="Thoen E."/>
            <person name="Andreopoulos B."/>
            <person name="Lu D."/>
            <person name="Skrede I."/>
            <person name="Drula E."/>
            <person name="Henrissat B."/>
            <person name="Morin E."/>
            <person name="Kohler A."/>
            <person name="Barry K."/>
            <person name="LaButti K."/>
            <person name="Morin E."/>
            <person name="Salamov A."/>
            <person name="Lipzen A."/>
            <person name="Mereny Z."/>
            <person name="Hegedus B."/>
            <person name="Baldrian P."/>
            <person name="Stursova M."/>
            <person name="Weitz H."/>
            <person name="Taylor A."/>
            <person name="Grigoriev I.V."/>
            <person name="Nagy L.G."/>
            <person name="Martin F."/>
            <person name="Kauserud H."/>
        </authorList>
    </citation>
    <scope>NUCLEOTIDE SEQUENCE</scope>
    <source>
        <strain evidence="2">CBHHK200</strain>
    </source>
</reference>
<comment type="caution">
    <text evidence="2">The sequence shown here is derived from an EMBL/GenBank/DDBJ whole genome shotgun (WGS) entry which is preliminary data.</text>
</comment>
<evidence type="ECO:0000313" key="3">
    <source>
        <dbReference type="Proteomes" id="UP001218188"/>
    </source>
</evidence>
<dbReference type="EMBL" id="JARJCM010000449">
    <property type="protein sequence ID" value="KAJ7016948.1"/>
    <property type="molecule type" value="Genomic_DNA"/>
</dbReference>
<evidence type="ECO:0000256" key="1">
    <source>
        <dbReference type="SAM" id="MobiDB-lite"/>
    </source>
</evidence>
<dbReference type="AlphaFoldDB" id="A0AAD6RX45"/>
<keyword evidence="3" id="KW-1185">Reference proteome</keyword>
<evidence type="ECO:0000313" key="2">
    <source>
        <dbReference type="EMBL" id="KAJ7016948.1"/>
    </source>
</evidence>
<feature type="region of interest" description="Disordered" evidence="1">
    <location>
        <begin position="54"/>
        <end position="86"/>
    </location>
</feature>
<gene>
    <name evidence="2" type="ORF">C8F04DRAFT_1244573</name>
</gene>
<sequence>MIWTQLSGGKHERIRMYGWTSPSRYHTQNSPSFMQRRAGKGAGAKEIQNWGFNSGRSLFTKTDKSPMRAGRGNTSRNSGALQRRPSRVRLRREVRAGWRFLVEEESTALHPGDEPEVKDDKGTRVSGGRFAGESQGPIMIEGTWRIRTRQTQANKAKSNNIAERGRRRGGHSGLATGRNPPRAARAELTGVRYEPFSNQLSA</sequence>
<protein>
    <submittedName>
        <fullName evidence="2">Uncharacterized protein</fullName>
    </submittedName>
</protein>
<feature type="region of interest" description="Disordered" evidence="1">
    <location>
        <begin position="107"/>
        <end position="202"/>
    </location>
</feature>
<dbReference type="Proteomes" id="UP001218188">
    <property type="component" value="Unassembled WGS sequence"/>
</dbReference>
<name>A0AAD6RX45_9AGAR</name>
<feature type="compositionally biased region" description="Basic and acidic residues" evidence="1">
    <location>
        <begin position="111"/>
        <end position="123"/>
    </location>
</feature>
<organism evidence="2 3">
    <name type="scientific">Mycena alexandri</name>
    <dbReference type="NCBI Taxonomy" id="1745969"/>
    <lineage>
        <taxon>Eukaryota</taxon>
        <taxon>Fungi</taxon>
        <taxon>Dikarya</taxon>
        <taxon>Basidiomycota</taxon>
        <taxon>Agaricomycotina</taxon>
        <taxon>Agaricomycetes</taxon>
        <taxon>Agaricomycetidae</taxon>
        <taxon>Agaricales</taxon>
        <taxon>Marasmiineae</taxon>
        <taxon>Mycenaceae</taxon>
        <taxon>Mycena</taxon>
    </lineage>
</organism>
<proteinExistence type="predicted"/>
<accession>A0AAD6RX45</accession>
<feature type="compositionally biased region" description="Polar residues" evidence="1">
    <location>
        <begin position="149"/>
        <end position="161"/>
    </location>
</feature>